<feature type="transmembrane region" description="Helical" evidence="6">
    <location>
        <begin position="138"/>
        <end position="159"/>
    </location>
</feature>
<dbReference type="PANTHER" id="PTHR47089:SF1">
    <property type="entry name" value="GUANOSINE ABC TRANSPORTER PERMEASE PROTEIN NUPP"/>
    <property type="match status" value="1"/>
</dbReference>
<keyword evidence="5 6" id="KW-0472">Membrane</keyword>
<feature type="transmembrane region" description="Helical" evidence="6">
    <location>
        <begin position="280"/>
        <end position="303"/>
    </location>
</feature>
<keyword evidence="7" id="KW-0813">Transport</keyword>
<feature type="transmembrane region" description="Helical" evidence="6">
    <location>
        <begin position="242"/>
        <end position="260"/>
    </location>
</feature>
<evidence type="ECO:0000313" key="8">
    <source>
        <dbReference type="Proteomes" id="UP001262410"/>
    </source>
</evidence>
<keyword evidence="8" id="KW-1185">Reference proteome</keyword>
<accession>A0ABU1JM90</accession>
<proteinExistence type="predicted"/>
<comment type="subcellular location">
    <subcellularLocation>
        <location evidence="1">Cell membrane</location>
        <topology evidence="1">Multi-pass membrane protein</topology>
    </subcellularLocation>
</comment>
<dbReference type="RefSeq" id="WP_309794009.1">
    <property type="nucleotide sequence ID" value="NZ_JAVDPW010000003.1"/>
</dbReference>
<reference evidence="7 8" key="1">
    <citation type="submission" date="2023-07" db="EMBL/GenBank/DDBJ databases">
        <title>Sorghum-associated microbial communities from plants grown in Nebraska, USA.</title>
        <authorList>
            <person name="Schachtman D."/>
        </authorList>
    </citation>
    <scope>NUCLEOTIDE SEQUENCE [LARGE SCALE GENOMIC DNA]</scope>
    <source>
        <strain evidence="7 8">584</strain>
    </source>
</reference>
<keyword evidence="3 6" id="KW-0812">Transmembrane</keyword>
<gene>
    <name evidence="7" type="ORF">E9232_002246</name>
</gene>
<evidence type="ECO:0000256" key="4">
    <source>
        <dbReference type="ARBA" id="ARBA00022989"/>
    </source>
</evidence>
<dbReference type="CDD" id="cd06580">
    <property type="entry name" value="TM_PBP1_transp_TpRbsC_like"/>
    <property type="match status" value="1"/>
</dbReference>
<feature type="transmembrane region" description="Helical" evidence="6">
    <location>
        <begin position="88"/>
        <end position="105"/>
    </location>
</feature>
<organism evidence="7 8">
    <name type="scientific">Inquilinus ginsengisoli</name>
    <dbReference type="NCBI Taxonomy" id="363840"/>
    <lineage>
        <taxon>Bacteria</taxon>
        <taxon>Pseudomonadati</taxon>
        <taxon>Pseudomonadota</taxon>
        <taxon>Alphaproteobacteria</taxon>
        <taxon>Rhodospirillales</taxon>
        <taxon>Rhodospirillaceae</taxon>
        <taxon>Inquilinus</taxon>
    </lineage>
</organism>
<keyword evidence="7" id="KW-0762">Sugar transport</keyword>
<dbReference type="EMBL" id="JAVDPW010000003">
    <property type="protein sequence ID" value="MDR6289731.1"/>
    <property type="molecule type" value="Genomic_DNA"/>
</dbReference>
<dbReference type="PANTHER" id="PTHR47089">
    <property type="entry name" value="ABC TRANSPORTER, PERMEASE PROTEIN"/>
    <property type="match status" value="1"/>
</dbReference>
<evidence type="ECO:0000256" key="3">
    <source>
        <dbReference type="ARBA" id="ARBA00022692"/>
    </source>
</evidence>
<evidence type="ECO:0000256" key="5">
    <source>
        <dbReference type="ARBA" id="ARBA00023136"/>
    </source>
</evidence>
<evidence type="ECO:0000256" key="6">
    <source>
        <dbReference type="SAM" id="Phobius"/>
    </source>
</evidence>
<feature type="transmembrane region" description="Helical" evidence="6">
    <location>
        <begin position="16"/>
        <end position="35"/>
    </location>
</feature>
<name>A0ABU1JM90_9PROT</name>
<dbReference type="Proteomes" id="UP001262410">
    <property type="component" value="Unassembled WGS sequence"/>
</dbReference>
<sequence>MTAAVGLLRTTATSPVLWAILGGFLIGALITLAAGHDPVSVYWEILQGAVAGPNLAESIARAVPLVGMALVAAIPLRGGMVNLGGDGQLLLGGLVAALVALYLPAPGLVRLTVAILAAMAVSGAYAALAAWGEVRFGVPLLISTLLLSYPAKGVTSYLARFPLRDPSTGMPETFRIDEAARLPVLVPGTPITWGLVLLVLVIAAVVFTDRRGTAGYELRLRGLNSRFAAYGGVDLGRQTVRVLFASGAVAGLVGAILVLGDQFRFTDGALLSPAYTWSGLMAALLAMGEPVGAICAGLFFAALQTGGFAMERATEVPRVLTLVLQAVIILLLAMRHGLRRQPSGGR</sequence>
<evidence type="ECO:0000256" key="2">
    <source>
        <dbReference type="ARBA" id="ARBA00022475"/>
    </source>
</evidence>
<dbReference type="InterPro" id="IPR001851">
    <property type="entry name" value="ABC_transp_permease"/>
</dbReference>
<feature type="transmembrane region" description="Helical" evidence="6">
    <location>
        <begin position="191"/>
        <end position="209"/>
    </location>
</feature>
<feature type="transmembrane region" description="Helical" evidence="6">
    <location>
        <begin position="111"/>
        <end position="131"/>
    </location>
</feature>
<keyword evidence="4 6" id="KW-1133">Transmembrane helix</keyword>
<evidence type="ECO:0000256" key="1">
    <source>
        <dbReference type="ARBA" id="ARBA00004651"/>
    </source>
</evidence>
<comment type="caution">
    <text evidence="7">The sequence shown here is derived from an EMBL/GenBank/DDBJ whole genome shotgun (WGS) entry which is preliminary data.</text>
</comment>
<feature type="transmembrane region" description="Helical" evidence="6">
    <location>
        <begin position="315"/>
        <end position="334"/>
    </location>
</feature>
<dbReference type="Pfam" id="PF02653">
    <property type="entry name" value="BPD_transp_2"/>
    <property type="match status" value="1"/>
</dbReference>
<protein>
    <submittedName>
        <fullName evidence="7">Simple sugar transport system permease protein</fullName>
    </submittedName>
</protein>
<keyword evidence="2" id="KW-1003">Cell membrane</keyword>
<evidence type="ECO:0000313" key="7">
    <source>
        <dbReference type="EMBL" id="MDR6289731.1"/>
    </source>
</evidence>
<feature type="transmembrane region" description="Helical" evidence="6">
    <location>
        <begin position="55"/>
        <end position="76"/>
    </location>
</feature>